<reference evidence="1" key="1">
    <citation type="journal article" date="2015" name="Nature">
        <title>Complex archaea that bridge the gap between prokaryotes and eukaryotes.</title>
        <authorList>
            <person name="Spang A."/>
            <person name="Saw J.H."/>
            <person name="Jorgensen S.L."/>
            <person name="Zaremba-Niedzwiedzka K."/>
            <person name="Martijn J."/>
            <person name="Lind A.E."/>
            <person name="van Eijk R."/>
            <person name="Schleper C."/>
            <person name="Guy L."/>
            <person name="Ettema T.J."/>
        </authorList>
    </citation>
    <scope>NUCLEOTIDE SEQUENCE</scope>
</reference>
<protein>
    <submittedName>
        <fullName evidence="1">Uncharacterized protein</fullName>
    </submittedName>
</protein>
<organism evidence="1">
    <name type="scientific">marine sediment metagenome</name>
    <dbReference type="NCBI Taxonomy" id="412755"/>
    <lineage>
        <taxon>unclassified sequences</taxon>
        <taxon>metagenomes</taxon>
        <taxon>ecological metagenomes</taxon>
    </lineage>
</organism>
<dbReference type="AlphaFoldDB" id="A0A0F9AP02"/>
<sequence length="169" mass="18379">YIAGHTALLGHIPSPYYIPSETVERSYSLQDSGVMSAAANWNQQVLFSRPFFFTGAAFLAGTKPSGGTTVCNLRRYDGSSFVDMLASDLSLSNTHRYVSSNVVDSVYRYRCIDSFHGASTDVSADIQIVPYGVSNAGSGADVTMWIRGIHFNRPQDALVFFNDPSKDGS</sequence>
<name>A0A0F9AP02_9ZZZZ</name>
<feature type="non-terminal residue" evidence="1">
    <location>
        <position position="1"/>
    </location>
</feature>
<gene>
    <name evidence="1" type="ORF">LCGC14_2627080</name>
</gene>
<dbReference type="EMBL" id="LAZR01044969">
    <property type="protein sequence ID" value="KKL01355.1"/>
    <property type="molecule type" value="Genomic_DNA"/>
</dbReference>
<proteinExistence type="predicted"/>
<accession>A0A0F9AP02</accession>
<evidence type="ECO:0000313" key="1">
    <source>
        <dbReference type="EMBL" id="KKL01355.1"/>
    </source>
</evidence>
<comment type="caution">
    <text evidence="1">The sequence shown here is derived from an EMBL/GenBank/DDBJ whole genome shotgun (WGS) entry which is preliminary data.</text>
</comment>